<dbReference type="AlphaFoldDB" id="A0ABD0RI91"/>
<reference evidence="1 2" key="1">
    <citation type="submission" date="2024-05" db="EMBL/GenBank/DDBJ databases">
        <title>Genome sequencing and assembly of Indian major carp, Cirrhinus mrigala (Hamilton, 1822).</title>
        <authorList>
            <person name="Mohindra V."/>
            <person name="Chowdhury L.M."/>
            <person name="Lal K."/>
            <person name="Jena J.K."/>
        </authorList>
    </citation>
    <scope>NUCLEOTIDE SEQUENCE [LARGE SCALE GENOMIC DNA]</scope>
    <source>
        <strain evidence="1">CM1030</strain>
        <tissue evidence="1">Blood</tissue>
    </source>
</reference>
<feature type="non-terminal residue" evidence="1">
    <location>
        <position position="1"/>
    </location>
</feature>
<comment type="caution">
    <text evidence="1">The sequence shown here is derived from an EMBL/GenBank/DDBJ whole genome shotgun (WGS) entry which is preliminary data.</text>
</comment>
<proteinExistence type="predicted"/>
<name>A0ABD0RI91_CIRMR</name>
<organism evidence="1 2">
    <name type="scientific">Cirrhinus mrigala</name>
    <name type="common">Mrigala</name>
    <dbReference type="NCBI Taxonomy" id="683832"/>
    <lineage>
        <taxon>Eukaryota</taxon>
        <taxon>Metazoa</taxon>
        <taxon>Chordata</taxon>
        <taxon>Craniata</taxon>
        <taxon>Vertebrata</taxon>
        <taxon>Euteleostomi</taxon>
        <taxon>Actinopterygii</taxon>
        <taxon>Neopterygii</taxon>
        <taxon>Teleostei</taxon>
        <taxon>Ostariophysi</taxon>
        <taxon>Cypriniformes</taxon>
        <taxon>Cyprinidae</taxon>
        <taxon>Labeoninae</taxon>
        <taxon>Labeonini</taxon>
        <taxon>Cirrhinus</taxon>
    </lineage>
</organism>
<protein>
    <recommendedName>
        <fullName evidence="3">Prolactin receptor</fullName>
    </recommendedName>
</protein>
<sequence length="79" mass="8548">QNETGEATQKAMTSDLVVMPASRRADFTEADAHSSLCSALQLPRLWSHGENSSRTGREETEPFGPVLDYAVSSNGQLLP</sequence>
<keyword evidence="2" id="KW-1185">Reference proteome</keyword>
<gene>
    <name evidence="1" type="ORF">M9458_006797</name>
</gene>
<feature type="non-terminal residue" evidence="1">
    <location>
        <position position="79"/>
    </location>
</feature>
<dbReference type="EMBL" id="JAMKFB020000003">
    <property type="protein sequence ID" value="KAL0198257.1"/>
    <property type="molecule type" value="Genomic_DNA"/>
</dbReference>
<evidence type="ECO:0000313" key="1">
    <source>
        <dbReference type="EMBL" id="KAL0198257.1"/>
    </source>
</evidence>
<evidence type="ECO:0008006" key="3">
    <source>
        <dbReference type="Google" id="ProtNLM"/>
    </source>
</evidence>
<dbReference type="Proteomes" id="UP001529510">
    <property type="component" value="Unassembled WGS sequence"/>
</dbReference>
<evidence type="ECO:0000313" key="2">
    <source>
        <dbReference type="Proteomes" id="UP001529510"/>
    </source>
</evidence>
<accession>A0ABD0RI91</accession>